<dbReference type="AlphaFoldDB" id="A0A4P6YSQ6"/>
<gene>
    <name evidence="1" type="ORF">EQG49_04340</name>
</gene>
<evidence type="ECO:0008006" key="3">
    <source>
        <dbReference type="Google" id="ProtNLM"/>
    </source>
</evidence>
<sequence length="173" mass="20122">MFENELSELQTKLVQDTVDTFDDKGDVYYLLGTIGAGFREFEIFLAKDGVLDEQEFLKTIDEDMETLFMRGSLKIISEIEQLFQRNGKEIPEEMYWEYDYNNNSLTADFRYQTKHVENGILSTMLAKKWMKEISENKGYSILGDTPKLSKIINTKVNANESLLAKLFKRGKNK</sequence>
<dbReference type="Proteomes" id="UP000292886">
    <property type="component" value="Chromosome"/>
</dbReference>
<dbReference type="RefSeq" id="WP_133362823.1">
    <property type="nucleotide sequence ID" value="NZ_CP037940.1"/>
</dbReference>
<organism evidence="1 2">
    <name type="scientific">Periweissella cryptocerci</name>
    <dbReference type="NCBI Taxonomy" id="2506420"/>
    <lineage>
        <taxon>Bacteria</taxon>
        <taxon>Bacillati</taxon>
        <taxon>Bacillota</taxon>
        <taxon>Bacilli</taxon>
        <taxon>Lactobacillales</taxon>
        <taxon>Lactobacillaceae</taxon>
        <taxon>Periweissella</taxon>
    </lineage>
</organism>
<dbReference type="KEGG" id="wei:EQG49_04340"/>
<proteinExistence type="predicted"/>
<reference evidence="2" key="1">
    <citation type="submission" date="2019-03" db="EMBL/GenBank/DDBJ databases">
        <title>Weissella sp. 26KH-42 Genome sequencing.</title>
        <authorList>
            <person name="Heo J."/>
            <person name="Kim S.-J."/>
            <person name="Kim J.-S."/>
            <person name="Hong S.-B."/>
            <person name="Kwon S.-W."/>
        </authorList>
    </citation>
    <scope>NUCLEOTIDE SEQUENCE [LARGE SCALE GENOMIC DNA]</scope>
    <source>
        <strain evidence="2">26KH-42</strain>
    </source>
</reference>
<dbReference type="EMBL" id="CP037940">
    <property type="protein sequence ID" value="QBO35744.1"/>
    <property type="molecule type" value="Genomic_DNA"/>
</dbReference>
<keyword evidence="2" id="KW-1185">Reference proteome</keyword>
<accession>A0A4P6YSQ6</accession>
<evidence type="ECO:0000313" key="1">
    <source>
        <dbReference type="EMBL" id="QBO35744.1"/>
    </source>
</evidence>
<evidence type="ECO:0000313" key="2">
    <source>
        <dbReference type="Proteomes" id="UP000292886"/>
    </source>
</evidence>
<protein>
    <recommendedName>
        <fullName evidence="3">DUF600 family protein</fullName>
    </recommendedName>
</protein>
<name>A0A4P6YSQ6_9LACO</name>